<evidence type="ECO:0000256" key="2">
    <source>
        <dbReference type="ARBA" id="ARBA00023002"/>
    </source>
</evidence>
<dbReference type="InterPro" id="IPR036291">
    <property type="entry name" value="NAD(P)-bd_dom_sf"/>
</dbReference>
<evidence type="ECO:0000313" key="6">
    <source>
        <dbReference type="EMBL" id="KAF4315784.1"/>
    </source>
</evidence>
<proteinExistence type="inferred from homology"/>
<dbReference type="Pfam" id="PF02894">
    <property type="entry name" value="GFO_IDH_MocA_C"/>
    <property type="match status" value="1"/>
</dbReference>
<name>A0A8J4S3K2_9STRA</name>
<dbReference type="InterPro" id="IPR004104">
    <property type="entry name" value="Gfo/Idh/MocA-like_OxRdtase_C"/>
</dbReference>
<evidence type="ECO:0000256" key="1">
    <source>
        <dbReference type="ARBA" id="ARBA00010928"/>
    </source>
</evidence>
<accession>A0A8J4S3K2</accession>
<gene>
    <name evidence="6" type="ORF">G195_010696</name>
</gene>
<reference evidence="6" key="2">
    <citation type="submission" date="2020-02" db="EMBL/GenBank/DDBJ databases">
        <authorList>
            <person name="Studholme D.J."/>
        </authorList>
    </citation>
    <scope>NUCLEOTIDE SEQUENCE</scope>
    <source>
        <strain evidence="6">00238/432</strain>
    </source>
</reference>
<dbReference type="PANTHER" id="PTHR43708">
    <property type="entry name" value="CONSERVED EXPRESSED OXIDOREDUCTASE (EUROFUNG)"/>
    <property type="match status" value="1"/>
</dbReference>
<keyword evidence="2" id="KW-0560">Oxidoreductase</keyword>
<dbReference type="Gene3D" id="3.40.50.720">
    <property type="entry name" value="NAD(P)-binding Rossmann-like Domain"/>
    <property type="match status" value="1"/>
</dbReference>
<organism evidence="6 7">
    <name type="scientific">Phytophthora kernoviae 00238/432</name>
    <dbReference type="NCBI Taxonomy" id="1284355"/>
    <lineage>
        <taxon>Eukaryota</taxon>
        <taxon>Sar</taxon>
        <taxon>Stramenopiles</taxon>
        <taxon>Oomycota</taxon>
        <taxon>Peronosporomycetes</taxon>
        <taxon>Peronosporales</taxon>
        <taxon>Peronosporaceae</taxon>
        <taxon>Phytophthora</taxon>
    </lineage>
</organism>
<dbReference type="PANTHER" id="PTHR43708:SF5">
    <property type="entry name" value="CONSERVED EXPRESSED OXIDOREDUCTASE (EUROFUNG)-RELATED"/>
    <property type="match status" value="1"/>
</dbReference>
<dbReference type="InterPro" id="IPR051317">
    <property type="entry name" value="Gfo/Idh/MocA_oxidoreduct"/>
</dbReference>
<dbReference type="GO" id="GO:0000166">
    <property type="term" value="F:nucleotide binding"/>
    <property type="evidence" value="ECO:0007669"/>
    <property type="project" value="InterPro"/>
</dbReference>
<dbReference type="InterPro" id="IPR000683">
    <property type="entry name" value="Gfo/Idh/MocA-like_OxRdtase_N"/>
</dbReference>
<feature type="domain" description="Gfo/Idh/MocA-like oxidoreductase C-terminal" evidence="4">
    <location>
        <begin position="272"/>
        <end position="476"/>
    </location>
</feature>
<dbReference type="Gene3D" id="1.20.1050.10">
    <property type="match status" value="1"/>
</dbReference>
<dbReference type="InterPro" id="IPR004046">
    <property type="entry name" value="GST_C"/>
</dbReference>
<evidence type="ECO:0000259" key="3">
    <source>
        <dbReference type="Pfam" id="PF01408"/>
    </source>
</evidence>
<feature type="domain" description="Glutathione S-transferase C-terminal" evidence="5">
    <location>
        <begin position="29"/>
        <end position="109"/>
    </location>
</feature>
<reference evidence="6" key="1">
    <citation type="journal article" date="2015" name="Genom Data">
        <title>Draft genome sequences of Phytophthora kernoviae and Phytophthora ramorum lineage EU2 from Scotland.</title>
        <authorList>
            <person name="Sambles C."/>
            <person name="Schlenzig A."/>
            <person name="O'Neill P."/>
            <person name="Grant M."/>
            <person name="Studholme D.J."/>
        </authorList>
    </citation>
    <scope>NUCLEOTIDE SEQUENCE</scope>
    <source>
        <strain evidence="6">00238/432</strain>
    </source>
</reference>
<dbReference type="SUPFAM" id="SSF47616">
    <property type="entry name" value="GST C-terminal domain-like"/>
    <property type="match status" value="1"/>
</dbReference>
<protein>
    <recommendedName>
        <fullName evidence="8">Oxidoreductase</fullName>
    </recommendedName>
</protein>
<dbReference type="Gene3D" id="3.30.360.10">
    <property type="entry name" value="Dihydrodipicolinate Reductase, domain 2"/>
    <property type="match status" value="1"/>
</dbReference>
<sequence length="485" mass="53726">MTDMLAAFRVDGVFTLIDEMYNCPEWRASTKEQDSVKLEKMREALATGVITTTLSSLEKLVAQYNAPYAIGADLTVADLAIYTLVLTQKSGKPGIPSTITDPYQNLQRVFNLHSVSLLNLRRLAHVHHSTTQGKPSSTMAPTKIPVGLVGFGTGSSVFHAPLVLSSGQFELTHVLERSTSKSQSLSPAPKIVRSMDELLNTDVQLVVISTPTTVHFEQAKLAMEAKRHVVVDKPLCVTAQQAKELCAIAKANGVIFSVFHNRRFDCDFLTVRSLIEDGTLGEVQKFEVHYDRYRPIMKGYWKEKAGQCGGVLYDLGAHVTDQALQLFGKPDSVVSDVQIQREGAENDDFFRLEFKYNKFPEREVILSAGMLVKELGPKYTVVGTKGTFEKYGEDIQEDALRAGKRPGDAGWGQEPETAFGKFTDATTGETRAIPSKLGSYEVYYKNIAAVIRGEEALLVDPEEVIEQIRIIEEAKKTERVNRISV</sequence>
<evidence type="ECO:0008006" key="8">
    <source>
        <dbReference type="Google" id="ProtNLM"/>
    </source>
</evidence>
<dbReference type="GO" id="GO:0016491">
    <property type="term" value="F:oxidoreductase activity"/>
    <property type="evidence" value="ECO:0007669"/>
    <property type="project" value="UniProtKB-KW"/>
</dbReference>
<feature type="domain" description="Gfo/Idh/MocA-like oxidoreductase N-terminal" evidence="3">
    <location>
        <begin position="146"/>
        <end position="260"/>
    </location>
</feature>
<dbReference type="SUPFAM" id="SSF55347">
    <property type="entry name" value="Glyceraldehyde-3-phosphate dehydrogenase-like, C-terminal domain"/>
    <property type="match status" value="1"/>
</dbReference>
<evidence type="ECO:0000313" key="7">
    <source>
        <dbReference type="Proteomes" id="UP000702964"/>
    </source>
</evidence>
<dbReference type="EMBL" id="AOFI03000702">
    <property type="protein sequence ID" value="KAF4315784.1"/>
    <property type="molecule type" value="Genomic_DNA"/>
</dbReference>
<evidence type="ECO:0000259" key="4">
    <source>
        <dbReference type="Pfam" id="PF02894"/>
    </source>
</evidence>
<dbReference type="AlphaFoldDB" id="A0A8J4S3K2"/>
<dbReference type="SUPFAM" id="SSF51735">
    <property type="entry name" value="NAD(P)-binding Rossmann-fold domains"/>
    <property type="match status" value="1"/>
</dbReference>
<comment type="caution">
    <text evidence="6">The sequence shown here is derived from an EMBL/GenBank/DDBJ whole genome shotgun (WGS) entry which is preliminary data.</text>
</comment>
<dbReference type="InterPro" id="IPR036282">
    <property type="entry name" value="Glutathione-S-Trfase_C_sf"/>
</dbReference>
<dbReference type="Pfam" id="PF14497">
    <property type="entry name" value="GST_C_3"/>
    <property type="match status" value="1"/>
</dbReference>
<comment type="similarity">
    <text evidence="1">Belongs to the Gfo/Idh/MocA family.</text>
</comment>
<dbReference type="Pfam" id="PF01408">
    <property type="entry name" value="GFO_IDH_MocA"/>
    <property type="match status" value="1"/>
</dbReference>
<evidence type="ECO:0000259" key="5">
    <source>
        <dbReference type="Pfam" id="PF14497"/>
    </source>
</evidence>
<dbReference type="Proteomes" id="UP000702964">
    <property type="component" value="Unassembled WGS sequence"/>
</dbReference>